<evidence type="ECO:0000313" key="5">
    <source>
        <dbReference type="Proteomes" id="UP001597052"/>
    </source>
</evidence>
<dbReference type="PANTHER" id="PTHR46268:SF6">
    <property type="entry name" value="UNIVERSAL STRESS PROTEIN UP12"/>
    <property type="match status" value="1"/>
</dbReference>
<dbReference type="RefSeq" id="WP_256395674.1">
    <property type="nucleotide sequence ID" value="NZ_JANHDJ010000002.1"/>
</dbReference>
<comment type="caution">
    <text evidence="4">The sequence shown here is derived from an EMBL/GenBank/DDBJ whole genome shotgun (WGS) entry which is preliminary data.</text>
</comment>
<accession>A0ABD6D6P7</accession>
<keyword evidence="5" id="KW-1185">Reference proteome</keyword>
<dbReference type="InterPro" id="IPR014729">
    <property type="entry name" value="Rossmann-like_a/b/a_fold"/>
</dbReference>
<feature type="domain" description="UspA" evidence="3">
    <location>
        <begin position="158"/>
        <end position="294"/>
    </location>
</feature>
<dbReference type="InterPro" id="IPR006016">
    <property type="entry name" value="UspA"/>
</dbReference>
<evidence type="ECO:0000256" key="2">
    <source>
        <dbReference type="SAM" id="MobiDB-lite"/>
    </source>
</evidence>
<feature type="domain" description="UspA" evidence="3">
    <location>
        <begin position="6"/>
        <end position="146"/>
    </location>
</feature>
<proteinExistence type="inferred from homology"/>
<dbReference type="EMBL" id="JBHUDM010000002">
    <property type="protein sequence ID" value="MFD1641949.1"/>
    <property type="molecule type" value="Genomic_DNA"/>
</dbReference>
<dbReference type="Pfam" id="PF00582">
    <property type="entry name" value="Usp"/>
    <property type="match status" value="2"/>
</dbReference>
<gene>
    <name evidence="4" type="ORF">ACFSBW_08690</name>
</gene>
<evidence type="ECO:0000256" key="1">
    <source>
        <dbReference type="ARBA" id="ARBA00008791"/>
    </source>
</evidence>
<evidence type="ECO:0000313" key="4">
    <source>
        <dbReference type="EMBL" id="MFD1641949.1"/>
    </source>
</evidence>
<dbReference type="InterPro" id="IPR006015">
    <property type="entry name" value="Universal_stress_UspA"/>
</dbReference>
<protein>
    <submittedName>
        <fullName evidence="4">Universal stress protein</fullName>
    </submittedName>
</protein>
<organism evidence="4 5">
    <name type="scientific">Halohasta litorea</name>
    <dbReference type="NCBI Taxonomy" id="869891"/>
    <lineage>
        <taxon>Archaea</taxon>
        <taxon>Methanobacteriati</taxon>
        <taxon>Methanobacteriota</taxon>
        <taxon>Stenosarchaea group</taxon>
        <taxon>Halobacteria</taxon>
        <taxon>Halobacteriales</taxon>
        <taxon>Haloferacaceae</taxon>
        <taxon>Halohasta</taxon>
    </lineage>
</organism>
<dbReference type="SUPFAM" id="SSF52402">
    <property type="entry name" value="Adenine nucleotide alpha hydrolases-like"/>
    <property type="match status" value="2"/>
</dbReference>
<reference evidence="4 5" key="1">
    <citation type="journal article" date="2019" name="Int. J. Syst. Evol. Microbiol.">
        <title>The Global Catalogue of Microorganisms (GCM) 10K type strain sequencing project: providing services to taxonomists for standard genome sequencing and annotation.</title>
        <authorList>
            <consortium name="The Broad Institute Genomics Platform"/>
            <consortium name="The Broad Institute Genome Sequencing Center for Infectious Disease"/>
            <person name="Wu L."/>
            <person name="Ma J."/>
        </authorList>
    </citation>
    <scope>NUCLEOTIDE SEQUENCE [LARGE SCALE GENOMIC DNA]</scope>
    <source>
        <strain evidence="4 5">CGMCC 1.10593</strain>
    </source>
</reference>
<dbReference type="AlphaFoldDB" id="A0ABD6D6P7"/>
<comment type="similarity">
    <text evidence="1">Belongs to the universal stress protein A family.</text>
</comment>
<name>A0ABD6D6P7_9EURY</name>
<dbReference type="PANTHER" id="PTHR46268">
    <property type="entry name" value="STRESS RESPONSE PROTEIN NHAX"/>
    <property type="match status" value="1"/>
</dbReference>
<evidence type="ECO:0000259" key="3">
    <source>
        <dbReference type="Pfam" id="PF00582"/>
    </source>
</evidence>
<dbReference type="CDD" id="cd00293">
    <property type="entry name" value="USP-like"/>
    <property type="match status" value="2"/>
</dbReference>
<feature type="region of interest" description="Disordered" evidence="2">
    <location>
        <begin position="1"/>
        <end position="21"/>
    </location>
</feature>
<sequence>MDHSIDSILVPTDGSEGAEPGIRHGIGLAADVGADLHTLSVVDSVEINPSLSRIEAESDPKGLFEARATRATDAVAELAESHLDGAVTTAVEWGRPFKSITEYARANEIDLIVMGTHGRSGLKRFVLGSVAEKVLRTTSVPVLLVPPQASVDGVEVEYSEILLPTDGSEAAETAVDWGLTLADIYDGTVHSIYSVDTARFAGEGGMMVLFDALEETGQAALDSIRKRAHDAGIGVTAELGTGPPARVIGSYSEDHEVDLIVMGTHGRSGLDRYLIGSVTESVVRHAAVPVCCVPMEQV</sequence>
<dbReference type="Proteomes" id="UP001597052">
    <property type="component" value="Unassembled WGS sequence"/>
</dbReference>
<dbReference type="PRINTS" id="PR01438">
    <property type="entry name" value="UNVRSLSTRESS"/>
</dbReference>
<dbReference type="Gene3D" id="3.40.50.620">
    <property type="entry name" value="HUPs"/>
    <property type="match status" value="2"/>
</dbReference>